<evidence type="ECO:0000256" key="8">
    <source>
        <dbReference type="SAM" id="MobiDB-lite"/>
    </source>
</evidence>
<keyword evidence="11" id="KW-1185">Reference proteome</keyword>
<evidence type="ECO:0000256" key="5">
    <source>
        <dbReference type="ARBA" id="ARBA00022794"/>
    </source>
</evidence>
<feature type="domain" description="Centriolar and ciliogenesis-associated protein HYLS1 C-terminal" evidence="9">
    <location>
        <begin position="231"/>
        <end position="268"/>
    </location>
</feature>
<accession>A0A8J2NKZ5</accession>
<comment type="subcellular location">
    <subcellularLocation>
        <location evidence="2">Cell projection</location>
        <location evidence="2">Cilium</location>
    </subcellularLocation>
    <subcellularLocation>
        <location evidence="1">Cytoplasm</location>
        <location evidence="1">Cytoskeleton</location>
        <location evidence="1">Microtubule organizing center</location>
        <location evidence="1">Centrosome</location>
        <location evidence="1">Centriole</location>
    </subcellularLocation>
</comment>
<dbReference type="PANTHER" id="PTHR34174">
    <property type="entry name" value="HYDROLETHALUS SYNDROME PROTEIN 1"/>
    <property type="match status" value="1"/>
</dbReference>
<dbReference type="Pfam" id="PF15311">
    <property type="entry name" value="HYLS1_C"/>
    <property type="match status" value="1"/>
</dbReference>
<name>A0A8J2NKZ5_9HEXA</name>
<keyword evidence="6" id="KW-0206">Cytoskeleton</keyword>
<evidence type="ECO:0000313" key="11">
    <source>
        <dbReference type="Proteomes" id="UP000708208"/>
    </source>
</evidence>
<dbReference type="AlphaFoldDB" id="A0A8J2NKZ5"/>
<dbReference type="GO" id="GO:0097730">
    <property type="term" value="C:non-motile cilium"/>
    <property type="evidence" value="ECO:0007669"/>
    <property type="project" value="TreeGrafter"/>
</dbReference>
<dbReference type="InterPro" id="IPR052319">
    <property type="entry name" value="Centriolar_ciliogenesis_assoc"/>
</dbReference>
<evidence type="ECO:0000256" key="1">
    <source>
        <dbReference type="ARBA" id="ARBA00004114"/>
    </source>
</evidence>
<gene>
    <name evidence="10" type="ORF">AFUS01_LOCUS3256</name>
</gene>
<evidence type="ECO:0000259" key="9">
    <source>
        <dbReference type="Pfam" id="PF15311"/>
    </source>
</evidence>
<feature type="region of interest" description="Disordered" evidence="8">
    <location>
        <begin position="66"/>
        <end position="128"/>
    </location>
</feature>
<comment type="caution">
    <text evidence="10">The sequence shown here is derived from an EMBL/GenBank/DDBJ whole genome shotgun (WGS) entry which is preliminary data.</text>
</comment>
<keyword evidence="7" id="KW-0966">Cell projection</keyword>
<dbReference type="EMBL" id="CAJVCH010019502">
    <property type="protein sequence ID" value="CAG7687323.1"/>
    <property type="molecule type" value="Genomic_DNA"/>
</dbReference>
<dbReference type="PANTHER" id="PTHR34174:SF1">
    <property type="entry name" value="CENTRIOLAR AND CILIOGENESIS-ASSOCIATED PROTEIN HYLS1"/>
    <property type="match status" value="1"/>
</dbReference>
<evidence type="ECO:0000256" key="3">
    <source>
        <dbReference type="ARBA" id="ARBA00010091"/>
    </source>
</evidence>
<dbReference type="OrthoDB" id="6343432at2759"/>
<keyword evidence="5" id="KW-0970">Cilium biogenesis/degradation</keyword>
<evidence type="ECO:0000256" key="4">
    <source>
        <dbReference type="ARBA" id="ARBA00022490"/>
    </source>
</evidence>
<evidence type="ECO:0000256" key="6">
    <source>
        <dbReference type="ARBA" id="ARBA00023212"/>
    </source>
</evidence>
<evidence type="ECO:0000256" key="2">
    <source>
        <dbReference type="ARBA" id="ARBA00004138"/>
    </source>
</evidence>
<dbReference type="GO" id="GO:0060271">
    <property type="term" value="P:cilium assembly"/>
    <property type="evidence" value="ECO:0007669"/>
    <property type="project" value="TreeGrafter"/>
</dbReference>
<feature type="compositionally biased region" description="Basic residues" evidence="8">
    <location>
        <begin position="68"/>
        <end position="79"/>
    </location>
</feature>
<comment type="similarity">
    <text evidence="3">Belongs to the HYLS1 family.</text>
</comment>
<dbReference type="InterPro" id="IPR027918">
    <property type="entry name" value="HYLS1_C_dom"/>
</dbReference>
<sequence>MTLIFGECRSRRVAYKTVQYHKFEMPLIFSREEIREFLAEMGYGDLNDDDLERFVKDLRKLIKTESKQRRRRRLGHTGHTRSDFSTSDESNSVGRETVGAEGSTPQSGLETQPRLLVTPKSKLPKKKPKPRLTALLKLGPPMGDRNLIPIRNYGSQDVEKTRPSVKPVTQDLKAVDENFGSSSSSESLSDTDLLCLMEHILKNDLVGAMSGAGDNAEESGKKKMEIPMKIRRDPVALYHWYKTFWDKQKPPGEDRHMQLRWNVRAGTVGRYPCDADGVPINYLRQNSVKPKKKTVCAF</sequence>
<evidence type="ECO:0000313" key="10">
    <source>
        <dbReference type="EMBL" id="CAG7687323.1"/>
    </source>
</evidence>
<protein>
    <recommendedName>
        <fullName evidence="9">Centriolar and ciliogenesis-associated protein HYLS1 C-terminal domain-containing protein</fullName>
    </recommendedName>
</protein>
<evidence type="ECO:0000256" key="7">
    <source>
        <dbReference type="ARBA" id="ARBA00023273"/>
    </source>
</evidence>
<keyword evidence="4" id="KW-0963">Cytoplasm</keyword>
<reference evidence="10" key="1">
    <citation type="submission" date="2021-06" db="EMBL/GenBank/DDBJ databases">
        <authorList>
            <person name="Hodson N. C."/>
            <person name="Mongue J. A."/>
            <person name="Jaron S. K."/>
        </authorList>
    </citation>
    <scope>NUCLEOTIDE SEQUENCE</scope>
</reference>
<dbReference type="GO" id="GO:0005814">
    <property type="term" value="C:centriole"/>
    <property type="evidence" value="ECO:0007669"/>
    <property type="project" value="UniProtKB-SubCell"/>
</dbReference>
<feature type="compositionally biased region" description="Polar residues" evidence="8">
    <location>
        <begin position="83"/>
        <end position="94"/>
    </location>
</feature>
<dbReference type="Proteomes" id="UP000708208">
    <property type="component" value="Unassembled WGS sequence"/>
</dbReference>
<organism evidence="10 11">
    <name type="scientific">Allacma fusca</name>
    <dbReference type="NCBI Taxonomy" id="39272"/>
    <lineage>
        <taxon>Eukaryota</taxon>
        <taxon>Metazoa</taxon>
        <taxon>Ecdysozoa</taxon>
        <taxon>Arthropoda</taxon>
        <taxon>Hexapoda</taxon>
        <taxon>Collembola</taxon>
        <taxon>Symphypleona</taxon>
        <taxon>Sminthuridae</taxon>
        <taxon>Allacma</taxon>
    </lineage>
</organism>
<proteinExistence type="inferred from homology"/>